<dbReference type="RefSeq" id="WP_096892667.1">
    <property type="nucleotide sequence ID" value="NZ_BAOS01000004.1"/>
</dbReference>
<dbReference type="AlphaFoldDB" id="A0A286TUG2"/>
<evidence type="ECO:0000313" key="1">
    <source>
        <dbReference type="EMBL" id="GAX59532.1"/>
    </source>
</evidence>
<reference evidence="2" key="1">
    <citation type="journal article" date="2017" name="Environ. Microbiol. Rep.">
        <title>Genetic Diversity of Marine Anaerobic Ammonium-Oxidizing Bacteria as Revealed by Genomic and Proteomic Analyses of 'Candidatus Scalindua japonica'.</title>
        <authorList>
            <person name="Oshiki M."/>
            <person name="Mizuto K."/>
            <person name="Kimura Z."/>
            <person name="Kindaichi T."/>
            <person name="Satoh H."/>
            <person name="Okabe S."/>
        </authorList>
    </citation>
    <scope>NUCLEOTIDE SEQUENCE [LARGE SCALE GENOMIC DNA]</scope>
    <source>
        <strain evidence="2">husup-a2</strain>
    </source>
</reference>
<keyword evidence="2" id="KW-1185">Reference proteome</keyword>
<dbReference type="EMBL" id="BAOS01000004">
    <property type="protein sequence ID" value="GAX59532.1"/>
    <property type="molecule type" value="Genomic_DNA"/>
</dbReference>
<name>A0A286TUG2_9BACT</name>
<dbReference type="Proteomes" id="UP000218542">
    <property type="component" value="Unassembled WGS sequence"/>
</dbReference>
<organism evidence="1 2">
    <name type="scientific">Candidatus Scalindua japonica</name>
    <dbReference type="NCBI Taxonomy" id="1284222"/>
    <lineage>
        <taxon>Bacteria</taxon>
        <taxon>Pseudomonadati</taxon>
        <taxon>Planctomycetota</taxon>
        <taxon>Candidatus Brocadiia</taxon>
        <taxon>Candidatus Brocadiales</taxon>
        <taxon>Candidatus Scalinduaceae</taxon>
        <taxon>Candidatus Scalindua</taxon>
    </lineage>
</organism>
<protein>
    <submittedName>
        <fullName evidence="1">Maltose-binding periplasmic proteins</fullName>
    </submittedName>
</protein>
<gene>
    <name evidence="1" type="ORF">SCALIN_C04_0020</name>
</gene>
<sequence length="137" mass="15985">MKSLCVFEDGSYQNFLPLAYNRPVYELRCGMYSFLERITIQYPDTDISLYCREYLKNFLDEIYPHSLNNNESNIQSCLFINGRLLMSSPIAISGEEEIGINNNTIVYARLLRKNCISITPDTFLDKDLTYELKKNLK</sequence>
<dbReference type="InterPro" id="IPR023917">
    <property type="entry name" value="Bifunctiontional_GlmU_bac-type"/>
</dbReference>
<proteinExistence type="predicted"/>
<evidence type="ECO:0000313" key="2">
    <source>
        <dbReference type="Proteomes" id="UP000218542"/>
    </source>
</evidence>
<accession>A0A286TUG2</accession>
<comment type="caution">
    <text evidence="1">The sequence shown here is derived from an EMBL/GenBank/DDBJ whole genome shotgun (WGS) entry which is preliminary data.</text>
</comment>
<dbReference type="Pfam" id="PF13562">
    <property type="entry name" value="NTP_transf_4"/>
    <property type="match status" value="1"/>
</dbReference>